<evidence type="ECO:0000313" key="2">
    <source>
        <dbReference type="EMBL" id="SEJ80811.1"/>
    </source>
</evidence>
<dbReference type="AlphaFoldDB" id="A0A1H7BTM0"/>
<dbReference type="PROSITE" id="PS51318">
    <property type="entry name" value="TAT"/>
    <property type="match status" value="1"/>
</dbReference>
<protein>
    <submittedName>
        <fullName evidence="2">Surface-anchored protein</fullName>
    </submittedName>
</protein>
<dbReference type="Proteomes" id="UP000198707">
    <property type="component" value="Unassembled WGS sequence"/>
</dbReference>
<proteinExistence type="predicted"/>
<organism evidence="2 3">
    <name type="scientific">Micromonospora phaseoli</name>
    <dbReference type="NCBI Taxonomy" id="1144548"/>
    <lineage>
        <taxon>Bacteria</taxon>
        <taxon>Bacillati</taxon>
        <taxon>Actinomycetota</taxon>
        <taxon>Actinomycetes</taxon>
        <taxon>Micromonosporales</taxon>
        <taxon>Micromonosporaceae</taxon>
        <taxon>Micromonospora</taxon>
    </lineage>
</organism>
<dbReference type="STRING" id="1144548.SAMN05443287_10815"/>
<dbReference type="NCBIfam" id="TIGR03769">
    <property type="entry name" value="P_ac_wall_RPT"/>
    <property type="match status" value="1"/>
</dbReference>
<keyword evidence="1" id="KW-0732">Signal</keyword>
<dbReference type="InterPro" id="IPR022435">
    <property type="entry name" value="Surface-anchored_actinobac"/>
</dbReference>
<dbReference type="EMBL" id="FNYV01000008">
    <property type="protein sequence ID" value="SEJ80811.1"/>
    <property type="molecule type" value="Genomic_DNA"/>
</dbReference>
<sequence length="228" mass="23898">MLTATRRRATGALAAGAAMIAALVVPAAPAQAHGVTVPVVISAGHVDVIEVEYEDGELELAVHDDTVDPGAHRHHSDVIFVVKPEARTTVPSDPAFSFLGSAGSPVWVLPQVQNEDLIWAGIATEELEEGVFEGDSVDLTVQQLISAPSSGRVAIYTENLFGLPTVLANSRDGLPDVVDLPVGDHLHANWAFSKAGVYLLKVKASATLAGTATVVESDSVQLRFVVLP</sequence>
<name>A0A1H7BTM0_9ACTN</name>
<gene>
    <name evidence="2" type="ORF">SAMN05443287_10815</name>
</gene>
<reference evidence="3" key="1">
    <citation type="submission" date="2016-10" db="EMBL/GenBank/DDBJ databases">
        <authorList>
            <person name="Varghese N."/>
            <person name="Submissions S."/>
        </authorList>
    </citation>
    <scope>NUCLEOTIDE SEQUENCE [LARGE SCALE GENOMIC DNA]</scope>
    <source>
        <strain evidence="3">CGMCC 4.7038</strain>
    </source>
</reference>
<feature type="chain" id="PRO_5011685662" evidence="1">
    <location>
        <begin position="33"/>
        <end position="228"/>
    </location>
</feature>
<dbReference type="InterPro" id="IPR006311">
    <property type="entry name" value="TAT_signal"/>
</dbReference>
<evidence type="ECO:0000313" key="3">
    <source>
        <dbReference type="Proteomes" id="UP000198707"/>
    </source>
</evidence>
<accession>A0A1H7BTM0</accession>
<keyword evidence="3" id="KW-1185">Reference proteome</keyword>
<feature type="signal peptide" evidence="1">
    <location>
        <begin position="1"/>
        <end position="32"/>
    </location>
</feature>
<evidence type="ECO:0000256" key="1">
    <source>
        <dbReference type="SAM" id="SignalP"/>
    </source>
</evidence>
<dbReference type="NCBIfam" id="NF038134">
    <property type="entry name" value="choice_anch_M"/>
    <property type="match status" value="1"/>
</dbReference>